<dbReference type="GO" id="GO:0016491">
    <property type="term" value="F:oxidoreductase activity"/>
    <property type="evidence" value="ECO:0007669"/>
    <property type="project" value="UniProtKB-KW"/>
</dbReference>
<comment type="caution">
    <text evidence="4">The sequence shown here is derived from an EMBL/GenBank/DDBJ whole genome shotgun (WGS) entry which is preliminary data.</text>
</comment>
<dbReference type="InterPro" id="IPR050097">
    <property type="entry name" value="Ferredoxin-NADP_redctase_2"/>
</dbReference>
<evidence type="ECO:0000256" key="1">
    <source>
        <dbReference type="ARBA" id="ARBA00022630"/>
    </source>
</evidence>
<dbReference type="EMBL" id="BAAABL010000020">
    <property type="protein sequence ID" value="GAA0291921.1"/>
    <property type="molecule type" value="Genomic_DNA"/>
</dbReference>
<dbReference type="AlphaFoldDB" id="A0AAV3S2L7"/>
<evidence type="ECO:0000256" key="2">
    <source>
        <dbReference type="ARBA" id="ARBA00023002"/>
    </source>
</evidence>
<dbReference type="InterPro" id="IPR036188">
    <property type="entry name" value="FAD/NAD-bd_sf"/>
</dbReference>
<evidence type="ECO:0000313" key="5">
    <source>
        <dbReference type="Proteomes" id="UP001500837"/>
    </source>
</evidence>
<dbReference type="Proteomes" id="UP001500837">
    <property type="component" value="Unassembled WGS sequence"/>
</dbReference>
<keyword evidence="2" id="KW-0560">Oxidoreductase</keyword>
<dbReference type="InterPro" id="IPR023753">
    <property type="entry name" value="FAD/NAD-binding_dom"/>
</dbReference>
<keyword evidence="5" id="KW-1185">Reference proteome</keyword>
<keyword evidence="1" id="KW-0285">Flavoprotein</keyword>
<dbReference type="Gene3D" id="3.50.50.60">
    <property type="entry name" value="FAD/NAD(P)-binding domain"/>
    <property type="match status" value="1"/>
</dbReference>
<dbReference type="RefSeq" id="WP_211312413.1">
    <property type="nucleotide sequence ID" value="NZ_BAAABL010000020.1"/>
</dbReference>
<proteinExistence type="predicted"/>
<evidence type="ECO:0000259" key="3">
    <source>
        <dbReference type="Pfam" id="PF07992"/>
    </source>
</evidence>
<feature type="domain" description="FAD/NAD(P)-binding" evidence="3">
    <location>
        <begin position="15"/>
        <end position="119"/>
    </location>
</feature>
<evidence type="ECO:0000313" key="4">
    <source>
        <dbReference type="EMBL" id="GAA0291921.1"/>
    </source>
</evidence>
<dbReference type="PRINTS" id="PR00469">
    <property type="entry name" value="PNDRDTASEII"/>
</dbReference>
<dbReference type="SUPFAM" id="SSF51905">
    <property type="entry name" value="FAD/NAD(P)-binding domain"/>
    <property type="match status" value="1"/>
</dbReference>
<reference evidence="4 5" key="1">
    <citation type="journal article" date="2019" name="Int. J. Syst. Evol. Microbiol.">
        <title>The Global Catalogue of Microorganisms (GCM) 10K type strain sequencing project: providing services to taxonomists for standard genome sequencing and annotation.</title>
        <authorList>
            <consortium name="The Broad Institute Genomics Platform"/>
            <consortium name="The Broad Institute Genome Sequencing Center for Infectious Disease"/>
            <person name="Wu L."/>
            <person name="Ma J."/>
        </authorList>
    </citation>
    <scope>NUCLEOTIDE SEQUENCE [LARGE SCALE GENOMIC DNA]</scope>
    <source>
        <strain evidence="4 5">JCM 16330</strain>
    </source>
</reference>
<dbReference type="Pfam" id="PF07992">
    <property type="entry name" value="Pyr_redox_2"/>
    <property type="match status" value="1"/>
</dbReference>
<dbReference type="PANTHER" id="PTHR48105">
    <property type="entry name" value="THIOREDOXIN REDUCTASE 1-RELATED-RELATED"/>
    <property type="match status" value="1"/>
</dbReference>
<sequence length="308" mass="34181">MANDGTDADAALAADVAIVGGGPAGCSAAVFTARYGLDTVVFDRGNASLQRCAYLENYLGFPAGIGIETFYDLMHDHVTEAGATLHDDMVESIDDLDAGFLVETADSRAITTRRVVAATRYDADYLRGLDDDDVLFETHEHGGETHEHFDREYPDEDGRTPVDGLYVASPTRTADAQAIMAAGQGARTARALLADVRRERGFPDAVADHYDWVRREATLTGEWATRERWREWFAERAPDDVDLNDEHVVEIREREIDRRLDAYREADEIAAAEERGQRRLLEHVDDEYILEAAREIEAAREDGDDGGT</sequence>
<protein>
    <submittedName>
        <fullName evidence="4">NAD(P)/FAD-dependent oxidoreductase</fullName>
    </submittedName>
</protein>
<organism evidence="4 5">
    <name type="scientific">Halarchaeum salinum</name>
    <dbReference type="NCBI Taxonomy" id="489912"/>
    <lineage>
        <taxon>Archaea</taxon>
        <taxon>Methanobacteriati</taxon>
        <taxon>Methanobacteriota</taxon>
        <taxon>Stenosarchaea group</taxon>
        <taxon>Halobacteria</taxon>
        <taxon>Halobacteriales</taxon>
        <taxon>Halobacteriaceae</taxon>
    </lineage>
</organism>
<gene>
    <name evidence="4" type="ORF">GCM10009066_03030</name>
</gene>
<accession>A0AAV3S2L7</accession>
<name>A0AAV3S2L7_9EURY</name>